<dbReference type="InterPro" id="IPR000515">
    <property type="entry name" value="MetI-like"/>
</dbReference>
<evidence type="ECO:0000256" key="3">
    <source>
        <dbReference type="ARBA" id="ARBA00022989"/>
    </source>
</evidence>
<dbReference type="Proteomes" id="UP000623172">
    <property type="component" value="Unassembled WGS sequence"/>
</dbReference>
<feature type="domain" description="ABC transmembrane type-1" evidence="6">
    <location>
        <begin position="107"/>
        <end position="317"/>
    </location>
</feature>
<evidence type="ECO:0000256" key="2">
    <source>
        <dbReference type="ARBA" id="ARBA00022692"/>
    </source>
</evidence>
<evidence type="ECO:0000259" key="6">
    <source>
        <dbReference type="PROSITE" id="PS50928"/>
    </source>
</evidence>
<keyword evidence="2 5" id="KW-0812">Transmembrane</keyword>
<keyword evidence="3 5" id="KW-1133">Transmembrane helix</keyword>
<dbReference type="RefSeq" id="WP_407926386.1">
    <property type="nucleotide sequence ID" value="NZ_JACRSR010000010.1"/>
</dbReference>
<dbReference type="PANTHER" id="PTHR43376:SF1">
    <property type="entry name" value="OLIGOPEPTIDE TRANSPORT SYSTEM PERMEASE PROTEIN"/>
    <property type="match status" value="1"/>
</dbReference>
<dbReference type="Gene3D" id="1.10.3720.10">
    <property type="entry name" value="MetI-like"/>
    <property type="match status" value="1"/>
</dbReference>
<gene>
    <name evidence="7" type="ORF">H8696_11220</name>
</gene>
<organism evidence="7 8">
    <name type="scientific">Gehongia tenuis</name>
    <dbReference type="NCBI Taxonomy" id="2763655"/>
    <lineage>
        <taxon>Bacteria</taxon>
        <taxon>Bacillati</taxon>
        <taxon>Bacillota</taxon>
        <taxon>Clostridia</taxon>
        <taxon>Christensenellales</taxon>
        <taxon>Christensenellaceae</taxon>
        <taxon>Gehongia</taxon>
    </lineage>
</organism>
<dbReference type="AlphaFoldDB" id="A0A926D6Z6"/>
<keyword evidence="8" id="KW-1185">Reference proteome</keyword>
<feature type="transmembrane region" description="Helical" evidence="5">
    <location>
        <begin position="298"/>
        <end position="324"/>
    </location>
</feature>
<comment type="similarity">
    <text evidence="5">Belongs to the binding-protein-dependent transport system permease family.</text>
</comment>
<dbReference type="PANTHER" id="PTHR43376">
    <property type="entry name" value="OLIGOPEPTIDE TRANSPORT SYSTEM PERMEASE PROTEIN"/>
    <property type="match status" value="1"/>
</dbReference>
<keyword evidence="4 5" id="KW-0472">Membrane</keyword>
<dbReference type="CDD" id="cd06261">
    <property type="entry name" value="TM_PBP2"/>
    <property type="match status" value="1"/>
</dbReference>
<evidence type="ECO:0000313" key="7">
    <source>
        <dbReference type="EMBL" id="MBC8532406.1"/>
    </source>
</evidence>
<feature type="transmembrane region" description="Helical" evidence="5">
    <location>
        <begin position="113"/>
        <end position="134"/>
    </location>
</feature>
<dbReference type="Pfam" id="PF00528">
    <property type="entry name" value="BPD_transp_1"/>
    <property type="match status" value="1"/>
</dbReference>
<dbReference type="GO" id="GO:0055085">
    <property type="term" value="P:transmembrane transport"/>
    <property type="evidence" value="ECO:0007669"/>
    <property type="project" value="InterPro"/>
</dbReference>
<dbReference type="GO" id="GO:0005886">
    <property type="term" value="C:plasma membrane"/>
    <property type="evidence" value="ECO:0007669"/>
    <property type="project" value="UniProtKB-SubCell"/>
</dbReference>
<proteinExistence type="inferred from homology"/>
<evidence type="ECO:0000313" key="8">
    <source>
        <dbReference type="Proteomes" id="UP000623172"/>
    </source>
</evidence>
<protein>
    <submittedName>
        <fullName evidence="7">ABC transporter permease</fullName>
    </submittedName>
</protein>
<feature type="transmembrane region" description="Helical" evidence="5">
    <location>
        <begin position="252"/>
        <end position="278"/>
    </location>
</feature>
<dbReference type="PROSITE" id="PS50928">
    <property type="entry name" value="ABC_TM1"/>
    <property type="match status" value="1"/>
</dbReference>
<name>A0A926D6Z6_9FIRM</name>
<evidence type="ECO:0000256" key="4">
    <source>
        <dbReference type="ARBA" id="ARBA00023136"/>
    </source>
</evidence>
<dbReference type="InterPro" id="IPR035906">
    <property type="entry name" value="MetI-like_sf"/>
</dbReference>
<sequence length="336" mass="37315">MGHYFRYLGQKTIWYLITLVIAVALNFFLPRMIEGNPVSVILGNLTTGMSDTNSQKKIFETFNKEFGLDKPLIEQFGLYLGGLFQGDMGTSFTQYPRKVNDILAAAVPWTLAIQLPAIIIGWFLGNILGAYAAYKKGVFDKVLFPLSMFINSIPPFAFSIILLYLFAIQWKVFPTGNAYSFQMIPSMSWAFISSVLYHWTLPFLSVLLVWIGGQAIGMRSMAIYELNADYVLYSKLMGVKERKIVRYVFRNAVLPQVTGLAVSLGTMVGGALVTEIVFSYPGIGTYMFKGISGLDYPLISGCTLLITIGVLIANFVLEVIYGLIDPRIKASQLGEG</sequence>
<feature type="transmembrane region" description="Helical" evidence="5">
    <location>
        <begin position="146"/>
        <end position="167"/>
    </location>
</feature>
<feature type="transmembrane region" description="Helical" evidence="5">
    <location>
        <begin position="12"/>
        <end position="29"/>
    </location>
</feature>
<comment type="subcellular location">
    <subcellularLocation>
        <location evidence="5">Cell membrane</location>
        <topology evidence="5">Multi-pass membrane protein</topology>
    </subcellularLocation>
    <subcellularLocation>
        <location evidence="1">Membrane</location>
        <topology evidence="1">Multi-pass membrane protein</topology>
    </subcellularLocation>
</comment>
<feature type="transmembrane region" description="Helical" evidence="5">
    <location>
        <begin position="187"/>
        <end position="211"/>
    </location>
</feature>
<evidence type="ECO:0000256" key="5">
    <source>
        <dbReference type="RuleBase" id="RU363032"/>
    </source>
</evidence>
<accession>A0A926D6Z6</accession>
<comment type="caution">
    <text evidence="7">The sequence shown here is derived from an EMBL/GenBank/DDBJ whole genome shotgun (WGS) entry which is preliminary data.</text>
</comment>
<evidence type="ECO:0000256" key="1">
    <source>
        <dbReference type="ARBA" id="ARBA00004141"/>
    </source>
</evidence>
<dbReference type="EMBL" id="JACRSR010000010">
    <property type="protein sequence ID" value="MBC8532406.1"/>
    <property type="molecule type" value="Genomic_DNA"/>
</dbReference>
<keyword evidence="5" id="KW-0813">Transport</keyword>
<dbReference type="SUPFAM" id="SSF161098">
    <property type="entry name" value="MetI-like"/>
    <property type="match status" value="1"/>
</dbReference>
<reference evidence="7" key="1">
    <citation type="submission" date="2020-08" db="EMBL/GenBank/DDBJ databases">
        <title>Genome public.</title>
        <authorList>
            <person name="Liu C."/>
            <person name="Sun Q."/>
        </authorList>
    </citation>
    <scope>NUCLEOTIDE SEQUENCE</scope>
    <source>
        <strain evidence="7">NSJ-53</strain>
    </source>
</reference>